<dbReference type="InterPro" id="IPR046960">
    <property type="entry name" value="PPR_At4g14850-like_plant"/>
</dbReference>
<dbReference type="eggNOG" id="KOG4197">
    <property type="taxonomic scope" value="Eukaryota"/>
</dbReference>
<dbReference type="Proteomes" id="UP000001514">
    <property type="component" value="Unassembled WGS sequence"/>
</dbReference>
<feature type="repeat" description="PPR" evidence="2">
    <location>
        <begin position="64"/>
        <end position="98"/>
    </location>
</feature>
<dbReference type="GO" id="GO:0048731">
    <property type="term" value="P:system development"/>
    <property type="evidence" value="ECO:0007669"/>
    <property type="project" value="UniProtKB-ARBA"/>
</dbReference>
<organism evidence="4">
    <name type="scientific">Selaginella moellendorffii</name>
    <name type="common">Spikemoss</name>
    <dbReference type="NCBI Taxonomy" id="88036"/>
    <lineage>
        <taxon>Eukaryota</taxon>
        <taxon>Viridiplantae</taxon>
        <taxon>Streptophyta</taxon>
        <taxon>Embryophyta</taxon>
        <taxon>Tracheophyta</taxon>
        <taxon>Lycopodiopsida</taxon>
        <taxon>Selaginellales</taxon>
        <taxon>Selaginellaceae</taxon>
        <taxon>Selaginella</taxon>
    </lineage>
</organism>
<name>D8SGQ8_SELML</name>
<reference evidence="3 4" key="1">
    <citation type="journal article" date="2011" name="Science">
        <title>The Selaginella genome identifies genetic changes associated with the evolution of vascular plants.</title>
        <authorList>
            <person name="Banks J.A."/>
            <person name="Nishiyama T."/>
            <person name="Hasebe M."/>
            <person name="Bowman J.L."/>
            <person name="Gribskov M."/>
            <person name="dePamphilis C."/>
            <person name="Albert V.A."/>
            <person name="Aono N."/>
            <person name="Aoyama T."/>
            <person name="Ambrose B.A."/>
            <person name="Ashton N.W."/>
            <person name="Axtell M.J."/>
            <person name="Barker E."/>
            <person name="Barker M.S."/>
            <person name="Bennetzen J.L."/>
            <person name="Bonawitz N.D."/>
            <person name="Chapple C."/>
            <person name="Cheng C."/>
            <person name="Correa L.G."/>
            <person name="Dacre M."/>
            <person name="DeBarry J."/>
            <person name="Dreyer I."/>
            <person name="Elias M."/>
            <person name="Engstrom E.M."/>
            <person name="Estelle M."/>
            <person name="Feng L."/>
            <person name="Finet C."/>
            <person name="Floyd S.K."/>
            <person name="Frommer W.B."/>
            <person name="Fujita T."/>
            <person name="Gramzow L."/>
            <person name="Gutensohn M."/>
            <person name="Harholt J."/>
            <person name="Hattori M."/>
            <person name="Heyl A."/>
            <person name="Hirai T."/>
            <person name="Hiwatashi Y."/>
            <person name="Ishikawa M."/>
            <person name="Iwata M."/>
            <person name="Karol K.G."/>
            <person name="Koehler B."/>
            <person name="Kolukisaoglu U."/>
            <person name="Kubo M."/>
            <person name="Kurata T."/>
            <person name="Lalonde S."/>
            <person name="Li K."/>
            <person name="Li Y."/>
            <person name="Litt A."/>
            <person name="Lyons E."/>
            <person name="Manning G."/>
            <person name="Maruyama T."/>
            <person name="Michael T.P."/>
            <person name="Mikami K."/>
            <person name="Miyazaki S."/>
            <person name="Morinaga S."/>
            <person name="Murata T."/>
            <person name="Mueller-Roeber B."/>
            <person name="Nelson D.R."/>
            <person name="Obara M."/>
            <person name="Oguri Y."/>
            <person name="Olmstead R.G."/>
            <person name="Onodera N."/>
            <person name="Petersen B.L."/>
            <person name="Pils B."/>
            <person name="Prigge M."/>
            <person name="Rensing S.A."/>
            <person name="Riano-Pachon D.M."/>
            <person name="Roberts A.W."/>
            <person name="Sato Y."/>
            <person name="Scheller H.V."/>
            <person name="Schulz B."/>
            <person name="Schulz C."/>
            <person name="Shakirov E.V."/>
            <person name="Shibagaki N."/>
            <person name="Shinohara N."/>
            <person name="Shippen D.E."/>
            <person name="Soerensen I."/>
            <person name="Sotooka R."/>
            <person name="Sugimoto N."/>
            <person name="Sugita M."/>
            <person name="Sumikawa N."/>
            <person name="Tanurdzic M."/>
            <person name="Theissen G."/>
            <person name="Ulvskov P."/>
            <person name="Wakazuki S."/>
            <person name="Weng J.K."/>
            <person name="Willats W.W."/>
            <person name="Wipf D."/>
            <person name="Wolf P.G."/>
            <person name="Yang L."/>
            <person name="Zimmer A.D."/>
            <person name="Zhu Q."/>
            <person name="Mitros T."/>
            <person name="Hellsten U."/>
            <person name="Loque D."/>
            <person name="Otillar R."/>
            <person name="Salamov A."/>
            <person name="Schmutz J."/>
            <person name="Shapiro H."/>
            <person name="Lindquist E."/>
            <person name="Lucas S."/>
            <person name="Rokhsar D."/>
            <person name="Grigoriev I.V."/>
        </authorList>
    </citation>
    <scope>NUCLEOTIDE SEQUENCE [LARGE SCALE GENOMIC DNA]</scope>
</reference>
<feature type="non-terminal residue" evidence="3">
    <location>
        <position position="1"/>
    </location>
</feature>
<feature type="repeat" description="PPR" evidence="2">
    <location>
        <begin position="363"/>
        <end position="397"/>
    </location>
</feature>
<dbReference type="PROSITE" id="PS51375">
    <property type="entry name" value="PPR"/>
    <property type="match status" value="4"/>
</dbReference>
<evidence type="ECO:0000256" key="1">
    <source>
        <dbReference type="ARBA" id="ARBA00022737"/>
    </source>
</evidence>
<dbReference type="AlphaFoldDB" id="D8SGQ8"/>
<dbReference type="Pfam" id="PF01535">
    <property type="entry name" value="PPR"/>
    <property type="match status" value="5"/>
</dbReference>
<dbReference type="Gene3D" id="1.25.40.10">
    <property type="entry name" value="Tetratricopeptide repeat domain"/>
    <property type="match status" value="4"/>
</dbReference>
<evidence type="ECO:0000313" key="4">
    <source>
        <dbReference type="Proteomes" id="UP000001514"/>
    </source>
</evidence>
<dbReference type="InterPro" id="IPR011990">
    <property type="entry name" value="TPR-like_helical_dom_sf"/>
</dbReference>
<keyword evidence="4" id="KW-1185">Reference proteome</keyword>
<dbReference type="EMBL" id="GL377619">
    <property type="protein sequence ID" value="EFJ16391.1"/>
    <property type="molecule type" value="Genomic_DNA"/>
</dbReference>
<evidence type="ECO:0000313" key="3">
    <source>
        <dbReference type="EMBL" id="EFJ16391.1"/>
    </source>
</evidence>
<dbReference type="NCBIfam" id="TIGR00756">
    <property type="entry name" value="PPR"/>
    <property type="match status" value="4"/>
</dbReference>
<feature type="repeat" description="PPR" evidence="2">
    <location>
        <begin position="259"/>
        <end position="293"/>
    </location>
</feature>
<dbReference type="InParanoid" id="D8SGQ8"/>
<proteinExistence type="predicted"/>
<dbReference type="GO" id="GO:0009451">
    <property type="term" value="P:RNA modification"/>
    <property type="evidence" value="ECO:0000318"/>
    <property type="project" value="GO_Central"/>
</dbReference>
<dbReference type="KEGG" id="smo:SELMODRAFT_11159"/>
<dbReference type="PANTHER" id="PTHR47926">
    <property type="entry name" value="PENTATRICOPEPTIDE REPEAT-CONTAINING PROTEIN"/>
    <property type="match status" value="1"/>
</dbReference>
<protein>
    <recommendedName>
        <fullName evidence="5">Pentacotripeptide-repeat region of PRORP domain-containing protein</fullName>
    </recommendedName>
</protein>
<feature type="non-terminal residue" evidence="3">
    <location>
        <position position="477"/>
    </location>
</feature>
<dbReference type="InterPro" id="IPR002885">
    <property type="entry name" value="PPR_rpt"/>
</dbReference>
<feature type="repeat" description="PPR" evidence="2">
    <location>
        <begin position="32"/>
        <end position="62"/>
    </location>
</feature>
<dbReference type="PANTHER" id="PTHR47926:SF533">
    <property type="entry name" value="DYW DOMAIN-CONTAINING PROTEIN"/>
    <property type="match status" value="1"/>
</dbReference>
<gene>
    <name evidence="3" type="ORF">SELMODRAFT_11159</name>
</gene>
<sequence>LLASIIRDCAATQSLPLCKKIHATIARDHRSHLFISNLLIEAYCRCGSLDDATTVFGQMLAHKNAVSWTLLIAASARKGHLSRAFHLFQSMQLEGVRPDRVTHLTILSACSDPVALPVCRSIHAQLTGMGYGSEPGFIKSYSMCGDLAAARDAFDRIAPKSVSCWNAMMIAYAERDLHEEILELYRRMDARPNETTVIHVLRACSALKNSTVGKLVHKESSQIGLDADIFVANSILTMYTKCDLVEESVCVLEAMPVRDVVSWNIILAANARNGDFKVVLELFRKMEHQGIKPSSVTFMAFAVALTACREMKCPHRGEAVHSWFLESGIQSARLDTLAINLYAKCGAAESARTAFDRSLDRRNPVAWSSMIAAYAECGEIQRALCLHREMGLEGIEQDTVTFVSLLFSCSHGGLARRAMEIFTSMQGDHGVDPIPEHYGCVVDLLGRCGHLRDAEVLMNSMPSEPSVEHWTSLLNAC</sequence>
<evidence type="ECO:0008006" key="5">
    <source>
        <dbReference type="Google" id="ProtNLM"/>
    </source>
</evidence>
<evidence type="ECO:0000256" key="2">
    <source>
        <dbReference type="PROSITE-ProRule" id="PRU00708"/>
    </source>
</evidence>
<dbReference type="GO" id="GO:0003723">
    <property type="term" value="F:RNA binding"/>
    <property type="evidence" value="ECO:0000318"/>
    <property type="project" value="GO_Central"/>
</dbReference>
<accession>D8SGQ8</accession>
<dbReference type="Pfam" id="PF13041">
    <property type="entry name" value="PPR_2"/>
    <property type="match status" value="2"/>
</dbReference>
<dbReference type="HOGENOM" id="CLU_002706_0_1_1"/>
<keyword evidence="1" id="KW-0677">Repeat</keyword>
<dbReference type="FunFam" id="1.25.40.10:FF:000158">
    <property type="entry name" value="pentatricopeptide repeat-containing protein At2g33680"/>
    <property type="match status" value="1"/>
</dbReference>